<dbReference type="eggNOG" id="KOG0619">
    <property type="taxonomic scope" value="Eukaryota"/>
</dbReference>
<protein>
    <recommendedName>
        <fullName evidence="5">LRRCT domain-containing protein</fullName>
    </recommendedName>
</protein>
<dbReference type="InParanoid" id="D2A2Q8"/>
<evidence type="ECO:0008006" key="5">
    <source>
        <dbReference type="Google" id="ProtNLM"/>
    </source>
</evidence>
<feature type="transmembrane region" description="Helical" evidence="2">
    <location>
        <begin position="216"/>
        <end position="239"/>
    </location>
</feature>
<keyword evidence="2" id="KW-1133">Transmembrane helix</keyword>
<reference evidence="3 4" key="2">
    <citation type="journal article" date="2010" name="Nucleic Acids Res.">
        <title>BeetleBase in 2010: revisions to provide comprehensive genomic information for Tribolium castaneum.</title>
        <authorList>
            <person name="Kim H.S."/>
            <person name="Murphy T."/>
            <person name="Xia J."/>
            <person name="Caragea D."/>
            <person name="Park Y."/>
            <person name="Beeman R.W."/>
            <person name="Lorenzen M.D."/>
            <person name="Butcher S."/>
            <person name="Manak J.R."/>
            <person name="Brown S.J."/>
        </authorList>
    </citation>
    <scope>GENOME REANNOTATION</scope>
    <source>
        <strain evidence="3 4">Georgia GA2</strain>
    </source>
</reference>
<proteinExistence type="predicted"/>
<dbReference type="Gene3D" id="3.80.10.10">
    <property type="entry name" value="Ribonuclease Inhibitor"/>
    <property type="match status" value="1"/>
</dbReference>
<name>D2A2Q8_TRICA</name>
<reference evidence="3 4" key="1">
    <citation type="journal article" date="2008" name="Nature">
        <title>The genome of the model beetle and pest Tribolium castaneum.</title>
        <authorList>
            <consortium name="Tribolium Genome Sequencing Consortium"/>
            <person name="Richards S."/>
            <person name="Gibbs R.A."/>
            <person name="Weinstock G.M."/>
            <person name="Brown S.J."/>
            <person name="Denell R."/>
            <person name="Beeman R.W."/>
            <person name="Gibbs R."/>
            <person name="Beeman R.W."/>
            <person name="Brown S.J."/>
            <person name="Bucher G."/>
            <person name="Friedrich M."/>
            <person name="Grimmelikhuijzen C.J."/>
            <person name="Klingler M."/>
            <person name="Lorenzen M."/>
            <person name="Richards S."/>
            <person name="Roth S."/>
            <person name="Schroder R."/>
            <person name="Tautz D."/>
            <person name="Zdobnov E.M."/>
            <person name="Muzny D."/>
            <person name="Gibbs R.A."/>
            <person name="Weinstock G.M."/>
            <person name="Attaway T."/>
            <person name="Bell S."/>
            <person name="Buhay C.J."/>
            <person name="Chandrabose M.N."/>
            <person name="Chavez D."/>
            <person name="Clerk-Blankenburg K.P."/>
            <person name="Cree A."/>
            <person name="Dao M."/>
            <person name="Davis C."/>
            <person name="Chacko J."/>
            <person name="Dinh H."/>
            <person name="Dugan-Rocha S."/>
            <person name="Fowler G."/>
            <person name="Garner T.T."/>
            <person name="Garnes J."/>
            <person name="Gnirke A."/>
            <person name="Hawes A."/>
            <person name="Hernandez J."/>
            <person name="Hines S."/>
            <person name="Holder M."/>
            <person name="Hume J."/>
            <person name="Jhangiani S.N."/>
            <person name="Joshi V."/>
            <person name="Khan Z.M."/>
            <person name="Jackson L."/>
            <person name="Kovar C."/>
            <person name="Kowis A."/>
            <person name="Lee S."/>
            <person name="Lewis L.R."/>
            <person name="Margolis J."/>
            <person name="Morgan M."/>
            <person name="Nazareth L.V."/>
            <person name="Nguyen N."/>
            <person name="Okwuonu G."/>
            <person name="Parker D."/>
            <person name="Richards S."/>
            <person name="Ruiz S.J."/>
            <person name="Santibanez J."/>
            <person name="Savard J."/>
            <person name="Scherer S.E."/>
            <person name="Schneider B."/>
            <person name="Sodergren E."/>
            <person name="Tautz D."/>
            <person name="Vattahil S."/>
            <person name="Villasana D."/>
            <person name="White C.S."/>
            <person name="Wright R."/>
            <person name="Park Y."/>
            <person name="Beeman R.W."/>
            <person name="Lord J."/>
            <person name="Oppert B."/>
            <person name="Lorenzen M."/>
            <person name="Brown S."/>
            <person name="Wang L."/>
            <person name="Savard J."/>
            <person name="Tautz D."/>
            <person name="Richards S."/>
            <person name="Weinstock G."/>
            <person name="Gibbs R.A."/>
            <person name="Liu Y."/>
            <person name="Worley K."/>
            <person name="Weinstock G."/>
            <person name="Elsik C.G."/>
            <person name="Reese J.T."/>
            <person name="Elhaik E."/>
            <person name="Landan G."/>
            <person name="Graur D."/>
            <person name="Arensburger P."/>
            <person name="Atkinson P."/>
            <person name="Beeman R.W."/>
            <person name="Beidler J."/>
            <person name="Brown S.J."/>
            <person name="Demuth J.P."/>
            <person name="Drury D.W."/>
            <person name="Du Y.Z."/>
            <person name="Fujiwara H."/>
            <person name="Lorenzen M."/>
            <person name="Maselli V."/>
            <person name="Osanai M."/>
            <person name="Park Y."/>
            <person name="Robertson H.M."/>
            <person name="Tu Z."/>
            <person name="Wang J.J."/>
            <person name="Wang S."/>
            <person name="Richards S."/>
            <person name="Song H."/>
            <person name="Zhang L."/>
            <person name="Sodergren E."/>
            <person name="Werner D."/>
            <person name="Stanke M."/>
            <person name="Morgenstern B."/>
            <person name="Solovyev V."/>
            <person name="Kosarev P."/>
            <person name="Brown G."/>
            <person name="Chen H.C."/>
            <person name="Ermolaeva O."/>
            <person name="Hlavina W."/>
            <person name="Kapustin Y."/>
            <person name="Kiryutin B."/>
            <person name="Kitts P."/>
            <person name="Maglott D."/>
            <person name="Pruitt K."/>
            <person name="Sapojnikov V."/>
            <person name="Souvorov A."/>
            <person name="Mackey A.J."/>
            <person name="Waterhouse R.M."/>
            <person name="Wyder S."/>
            <person name="Zdobnov E.M."/>
            <person name="Zdobnov E.M."/>
            <person name="Wyder S."/>
            <person name="Kriventseva E.V."/>
            <person name="Kadowaki T."/>
            <person name="Bork P."/>
            <person name="Aranda M."/>
            <person name="Bao R."/>
            <person name="Beermann A."/>
            <person name="Berns N."/>
            <person name="Bolognesi R."/>
            <person name="Bonneton F."/>
            <person name="Bopp D."/>
            <person name="Brown S.J."/>
            <person name="Bucher G."/>
            <person name="Butts T."/>
            <person name="Chaumot A."/>
            <person name="Denell R.E."/>
            <person name="Ferrier D.E."/>
            <person name="Friedrich M."/>
            <person name="Gordon C.M."/>
            <person name="Jindra M."/>
            <person name="Klingler M."/>
            <person name="Lan Q."/>
            <person name="Lattorff H.M."/>
            <person name="Laudet V."/>
            <person name="von Levetsow C."/>
            <person name="Liu Z."/>
            <person name="Lutz R."/>
            <person name="Lynch J.A."/>
            <person name="da Fonseca R.N."/>
            <person name="Posnien N."/>
            <person name="Reuter R."/>
            <person name="Roth S."/>
            <person name="Savard J."/>
            <person name="Schinko J.B."/>
            <person name="Schmitt C."/>
            <person name="Schoppmeier M."/>
            <person name="Schroder R."/>
            <person name="Shippy T.D."/>
            <person name="Simonnet F."/>
            <person name="Marques-Souza H."/>
            <person name="Tautz D."/>
            <person name="Tomoyasu Y."/>
            <person name="Trauner J."/>
            <person name="Van der Zee M."/>
            <person name="Vervoort M."/>
            <person name="Wittkopp N."/>
            <person name="Wimmer E.A."/>
            <person name="Yang X."/>
            <person name="Jones A.K."/>
            <person name="Sattelle D.B."/>
            <person name="Ebert P.R."/>
            <person name="Nelson D."/>
            <person name="Scott J.G."/>
            <person name="Beeman R.W."/>
            <person name="Muthukrishnan S."/>
            <person name="Kramer K.J."/>
            <person name="Arakane Y."/>
            <person name="Beeman R.W."/>
            <person name="Zhu Q."/>
            <person name="Hogenkamp D."/>
            <person name="Dixit R."/>
            <person name="Oppert B."/>
            <person name="Jiang H."/>
            <person name="Zou Z."/>
            <person name="Marshall J."/>
            <person name="Elpidina E."/>
            <person name="Vinokurov K."/>
            <person name="Oppert C."/>
            <person name="Zou Z."/>
            <person name="Evans J."/>
            <person name="Lu Z."/>
            <person name="Zhao P."/>
            <person name="Sumathipala N."/>
            <person name="Altincicek B."/>
            <person name="Vilcinskas A."/>
            <person name="Williams M."/>
            <person name="Hultmark D."/>
            <person name="Hetru C."/>
            <person name="Jiang H."/>
            <person name="Grimmelikhuijzen C.J."/>
            <person name="Hauser F."/>
            <person name="Cazzamali G."/>
            <person name="Williamson M."/>
            <person name="Park Y."/>
            <person name="Li B."/>
            <person name="Tanaka Y."/>
            <person name="Predel R."/>
            <person name="Neupert S."/>
            <person name="Schachtner J."/>
            <person name="Verleyen P."/>
            <person name="Raible F."/>
            <person name="Bork P."/>
            <person name="Friedrich M."/>
            <person name="Walden K.K."/>
            <person name="Robertson H.M."/>
            <person name="Angeli S."/>
            <person name="Foret S."/>
            <person name="Bucher G."/>
            <person name="Schuetz S."/>
            <person name="Maleszka R."/>
            <person name="Wimmer E.A."/>
            <person name="Beeman R.W."/>
            <person name="Lorenzen M."/>
            <person name="Tomoyasu Y."/>
            <person name="Miller S.C."/>
            <person name="Grossmann D."/>
            <person name="Bucher G."/>
        </authorList>
    </citation>
    <scope>NUCLEOTIDE SEQUENCE [LARGE SCALE GENOMIC DNA]</scope>
    <source>
        <strain evidence="3 4">Georgia GA2</strain>
    </source>
</reference>
<feature type="region of interest" description="Disordered" evidence="1">
    <location>
        <begin position="335"/>
        <end position="364"/>
    </location>
</feature>
<dbReference type="AlphaFoldDB" id="D2A2Q8"/>
<dbReference type="EMBL" id="KQ971339">
    <property type="protein sequence ID" value="EFA02764.2"/>
    <property type="molecule type" value="Genomic_DNA"/>
</dbReference>
<evidence type="ECO:0000256" key="2">
    <source>
        <dbReference type="SAM" id="Phobius"/>
    </source>
</evidence>
<dbReference type="STRING" id="7070.D2A2Q8"/>
<gene>
    <name evidence="3" type="primary">AUGUSTUS-3.0.2_08497</name>
    <name evidence="3" type="ORF">TcasGA2_TC008497</name>
</gene>
<dbReference type="InterPro" id="IPR032675">
    <property type="entry name" value="LRR_dom_sf"/>
</dbReference>
<dbReference type="Proteomes" id="UP000007266">
    <property type="component" value="Linkage group 4"/>
</dbReference>
<evidence type="ECO:0000313" key="4">
    <source>
        <dbReference type="Proteomes" id="UP000007266"/>
    </source>
</evidence>
<dbReference type="HOGENOM" id="CLU_412429_0_0_1"/>
<keyword evidence="2" id="KW-0472">Membrane</keyword>
<keyword evidence="4" id="KW-1185">Reference proteome</keyword>
<feature type="compositionally biased region" description="Pro residues" evidence="1">
    <location>
        <begin position="340"/>
        <end position="349"/>
    </location>
</feature>
<sequence>MTILPEHIFDYVERGISINYNPWMCNCELLWLKDLFELNTELFTDEFYCSTSEGSKYYKDVDFCSDTNSTEVSLTLEPTTTPRLSAQIVLRNEEDSTLTSDLEEPTDVYEVFVRKGRVTMNFTQTADSYHRYTLTIKGDINNQSTLWGPNTSTIGCPKPIIGGLQYEITVSNEGTYLFCFLEPSQDTASPFDCSALTTPPALEDQTWITNKLKMPLIIAIGGSLLAAVLMSGIIVFYCIRQHPNLIKGNKRVIMVESQAADAIVMPKTYDEVNYRPPSLNSRSNGYLTPRYNRVYNPQHVRTVSEHTAFVIPTESCKKGHYRRRTRVEHVTESFNDHVYEPPPPLPPNHPSEMRKFDRMNYSRQ</sequence>
<keyword evidence="2" id="KW-0812">Transmembrane</keyword>
<feature type="compositionally biased region" description="Basic and acidic residues" evidence="1">
    <location>
        <begin position="351"/>
        <end position="364"/>
    </location>
</feature>
<accession>D2A2Q8</accession>
<evidence type="ECO:0000313" key="3">
    <source>
        <dbReference type="EMBL" id="EFA02764.2"/>
    </source>
</evidence>
<evidence type="ECO:0000256" key="1">
    <source>
        <dbReference type="SAM" id="MobiDB-lite"/>
    </source>
</evidence>
<organism evidence="3 4">
    <name type="scientific">Tribolium castaneum</name>
    <name type="common">Red flour beetle</name>
    <dbReference type="NCBI Taxonomy" id="7070"/>
    <lineage>
        <taxon>Eukaryota</taxon>
        <taxon>Metazoa</taxon>
        <taxon>Ecdysozoa</taxon>
        <taxon>Arthropoda</taxon>
        <taxon>Hexapoda</taxon>
        <taxon>Insecta</taxon>
        <taxon>Pterygota</taxon>
        <taxon>Neoptera</taxon>
        <taxon>Endopterygota</taxon>
        <taxon>Coleoptera</taxon>
        <taxon>Polyphaga</taxon>
        <taxon>Cucujiformia</taxon>
        <taxon>Tenebrionidae</taxon>
        <taxon>Tenebrionidae incertae sedis</taxon>
        <taxon>Tribolium</taxon>
    </lineage>
</organism>